<dbReference type="Proteomes" id="UP000054564">
    <property type="component" value="Unassembled WGS sequence"/>
</dbReference>
<evidence type="ECO:0000313" key="2">
    <source>
        <dbReference type="EMBL" id="KNE95749.1"/>
    </source>
</evidence>
<proteinExistence type="predicted"/>
<organism evidence="2 3">
    <name type="scientific">Puccinia striiformis f. sp. tritici PST-78</name>
    <dbReference type="NCBI Taxonomy" id="1165861"/>
    <lineage>
        <taxon>Eukaryota</taxon>
        <taxon>Fungi</taxon>
        <taxon>Dikarya</taxon>
        <taxon>Basidiomycota</taxon>
        <taxon>Pucciniomycotina</taxon>
        <taxon>Pucciniomycetes</taxon>
        <taxon>Pucciniales</taxon>
        <taxon>Pucciniaceae</taxon>
        <taxon>Puccinia</taxon>
    </lineage>
</organism>
<evidence type="ECO:0000256" key="1">
    <source>
        <dbReference type="SAM" id="MobiDB-lite"/>
    </source>
</evidence>
<gene>
    <name evidence="2" type="ORF">PSTG_10965</name>
</gene>
<comment type="caution">
    <text evidence="2">The sequence shown here is derived from an EMBL/GenBank/DDBJ whole genome shotgun (WGS) entry which is preliminary data.</text>
</comment>
<feature type="region of interest" description="Disordered" evidence="1">
    <location>
        <begin position="210"/>
        <end position="251"/>
    </location>
</feature>
<dbReference type="OrthoDB" id="10438574at2759"/>
<feature type="compositionally biased region" description="Polar residues" evidence="1">
    <location>
        <begin position="211"/>
        <end position="236"/>
    </location>
</feature>
<dbReference type="AlphaFoldDB" id="A0A0L0V9T0"/>
<name>A0A0L0V9T0_9BASI</name>
<sequence length="251" mass="28724">MPGGVIFNVEAGPDTADIRFTAYFERNLRELKAPLPLTIFKKTWQDEAIVYHSKKKAKLETTDLEKQDYTGWPYPSEYTQSYLEWFVDHQGFHTVLIRICDYEKFAGWLLTHKRITDQIVIKDGFMTRLRYDMNVRMNVLAHWVTLPDGRVSMANILILNKEIAQKAYGKARRYNELEFTENPYVLGGCRGSWGPATGKPPMKAVVGENKTVGNQQSSVKAVSNYSNNHQSSGQSQRDQEDQPKQSGSRPP</sequence>
<reference evidence="3" key="1">
    <citation type="submission" date="2014-03" db="EMBL/GenBank/DDBJ databases">
        <title>The Genome Sequence of Puccinia striiformis f. sp. tritici PST-78.</title>
        <authorList>
            <consortium name="The Broad Institute Genome Sequencing Platform"/>
            <person name="Cuomo C."/>
            <person name="Hulbert S."/>
            <person name="Chen X."/>
            <person name="Walker B."/>
            <person name="Young S.K."/>
            <person name="Zeng Q."/>
            <person name="Gargeya S."/>
            <person name="Fitzgerald M."/>
            <person name="Haas B."/>
            <person name="Abouelleil A."/>
            <person name="Alvarado L."/>
            <person name="Arachchi H.M."/>
            <person name="Berlin A.M."/>
            <person name="Chapman S.B."/>
            <person name="Goldberg J."/>
            <person name="Griggs A."/>
            <person name="Gujja S."/>
            <person name="Hansen M."/>
            <person name="Howarth C."/>
            <person name="Imamovic A."/>
            <person name="Larimer J."/>
            <person name="McCowan C."/>
            <person name="Montmayeur A."/>
            <person name="Murphy C."/>
            <person name="Neiman D."/>
            <person name="Pearson M."/>
            <person name="Priest M."/>
            <person name="Roberts A."/>
            <person name="Saif S."/>
            <person name="Shea T."/>
            <person name="Sisk P."/>
            <person name="Sykes S."/>
            <person name="Wortman J."/>
            <person name="Nusbaum C."/>
            <person name="Birren B."/>
        </authorList>
    </citation>
    <scope>NUCLEOTIDE SEQUENCE [LARGE SCALE GENOMIC DNA]</scope>
    <source>
        <strain evidence="3">race PST-78</strain>
    </source>
</reference>
<protein>
    <submittedName>
        <fullName evidence="2">Uncharacterized protein</fullName>
    </submittedName>
</protein>
<evidence type="ECO:0000313" key="3">
    <source>
        <dbReference type="Proteomes" id="UP000054564"/>
    </source>
</evidence>
<dbReference type="EMBL" id="AJIL01000092">
    <property type="protein sequence ID" value="KNE95749.1"/>
    <property type="molecule type" value="Genomic_DNA"/>
</dbReference>
<keyword evidence="3" id="KW-1185">Reference proteome</keyword>
<accession>A0A0L0V9T0</accession>